<proteinExistence type="predicted"/>
<evidence type="ECO:0000256" key="4">
    <source>
        <dbReference type="ARBA" id="ARBA00023136"/>
    </source>
</evidence>
<dbReference type="AlphaFoldDB" id="A0A5P2CW57"/>
<dbReference type="InterPro" id="IPR052527">
    <property type="entry name" value="Metal_cation-efflux_comp"/>
</dbReference>
<dbReference type="Pfam" id="PF04140">
    <property type="entry name" value="ICMT"/>
    <property type="match status" value="1"/>
</dbReference>
<evidence type="ECO:0000256" key="5">
    <source>
        <dbReference type="SAM" id="Phobius"/>
    </source>
</evidence>
<keyword evidence="2 5" id="KW-0812">Transmembrane</keyword>
<sequence>MTPPASLLLLVTAIGAVRLVELAVARRNARWAFAQGGTEYGQRHYPPMVVLHICLLVGILAEVSLADRAFTPLIGGPCLAVLVLAQAGRAWCMRALGPQWNTRVVVVPTAPVVTTGPYRWMRHPNYLIVVIEGIALPLVHTAWLTALLFTLANTPWLVVRIRTENKVLWPAPGGTAPAAR</sequence>
<evidence type="ECO:0000313" key="7">
    <source>
        <dbReference type="Proteomes" id="UP000324015"/>
    </source>
</evidence>
<protein>
    <recommendedName>
        <fullName evidence="8">Isoprenylcysteine carboxyl methyltransferase</fullName>
    </recommendedName>
</protein>
<reference evidence="6 7" key="1">
    <citation type="submission" date="2018-05" db="EMBL/GenBank/DDBJ databases">
        <title>Streptomyces venezuelae.</title>
        <authorList>
            <person name="Kim W."/>
            <person name="Lee N."/>
            <person name="Cho B.-K."/>
        </authorList>
    </citation>
    <scope>NUCLEOTIDE SEQUENCE [LARGE SCALE GENOMIC DNA]</scope>
    <source>
        <strain evidence="6 7">ATCC 14585</strain>
    </source>
</reference>
<keyword evidence="3 5" id="KW-1133">Transmembrane helix</keyword>
<evidence type="ECO:0008006" key="8">
    <source>
        <dbReference type="Google" id="ProtNLM"/>
    </source>
</evidence>
<feature type="transmembrane region" description="Helical" evidence="5">
    <location>
        <begin position="49"/>
        <end position="66"/>
    </location>
</feature>
<dbReference type="Proteomes" id="UP000324015">
    <property type="component" value="Chromosome"/>
</dbReference>
<feature type="transmembrane region" description="Helical" evidence="5">
    <location>
        <begin position="73"/>
        <end position="91"/>
    </location>
</feature>
<dbReference type="EMBL" id="CP029191">
    <property type="protein sequence ID" value="QES45351.1"/>
    <property type="molecule type" value="Genomic_DNA"/>
</dbReference>
<gene>
    <name evidence="6" type="ORF">DEJ49_34015</name>
</gene>
<dbReference type="RefSeq" id="WP_150187660.1">
    <property type="nucleotide sequence ID" value="NZ_CP029191.1"/>
</dbReference>
<evidence type="ECO:0000313" key="6">
    <source>
        <dbReference type="EMBL" id="QES45351.1"/>
    </source>
</evidence>
<dbReference type="PANTHER" id="PTHR43847">
    <property type="entry name" value="BLL3993 PROTEIN"/>
    <property type="match status" value="1"/>
</dbReference>
<evidence type="ECO:0000256" key="1">
    <source>
        <dbReference type="ARBA" id="ARBA00004141"/>
    </source>
</evidence>
<dbReference type="Gene3D" id="1.20.120.1630">
    <property type="match status" value="1"/>
</dbReference>
<evidence type="ECO:0000256" key="3">
    <source>
        <dbReference type="ARBA" id="ARBA00022989"/>
    </source>
</evidence>
<organism evidence="6 7">
    <name type="scientific">Streptomyces venezuelae</name>
    <dbReference type="NCBI Taxonomy" id="54571"/>
    <lineage>
        <taxon>Bacteria</taxon>
        <taxon>Bacillati</taxon>
        <taxon>Actinomycetota</taxon>
        <taxon>Actinomycetes</taxon>
        <taxon>Kitasatosporales</taxon>
        <taxon>Streptomycetaceae</taxon>
        <taxon>Streptomyces</taxon>
    </lineage>
</organism>
<keyword evidence="4 5" id="KW-0472">Membrane</keyword>
<name>A0A5P2CW57_STRVZ</name>
<dbReference type="GO" id="GO:0004671">
    <property type="term" value="F:protein C-terminal S-isoprenylcysteine carboxyl O-methyltransferase activity"/>
    <property type="evidence" value="ECO:0007669"/>
    <property type="project" value="InterPro"/>
</dbReference>
<dbReference type="InterPro" id="IPR007269">
    <property type="entry name" value="ICMT_MeTrfase"/>
</dbReference>
<dbReference type="GO" id="GO:0016020">
    <property type="term" value="C:membrane"/>
    <property type="evidence" value="ECO:0007669"/>
    <property type="project" value="UniProtKB-SubCell"/>
</dbReference>
<comment type="subcellular location">
    <subcellularLocation>
        <location evidence="1">Membrane</location>
        <topology evidence="1">Multi-pass membrane protein</topology>
    </subcellularLocation>
</comment>
<evidence type="ECO:0000256" key="2">
    <source>
        <dbReference type="ARBA" id="ARBA00022692"/>
    </source>
</evidence>
<accession>A0A5P2CW57</accession>
<dbReference type="PANTHER" id="PTHR43847:SF1">
    <property type="entry name" value="BLL3993 PROTEIN"/>
    <property type="match status" value="1"/>
</dbReference>
<feature type="transmembrane region" description="Helical" evidence="5">
    <location>
        <begin position="126"/>
        <end position="152"/>
    </location>
</feature>